<feature type="transmembrane region" description="Helical" evidence="10">
    <location>
        <begin position="27"/>
        <end position="49"/>
    </location>
</feature>
<dbReference type="InterPro" id="IPR000276">
    <property type="entry name" value="GPCR_Rhodpsn"/>
</dbReference>
<sequence>MADVEVVEMGNCSTIQHYSPDAIDLPIIQAIIAVLYSIVWVAAIAGIPLRPISVSRVSRSLGSSDESNSPADHGRRHHHQGLGLPSLLCKIIGVLQGGSIFVSSFTLTAIAIDRCFFIVKPNREIIGFSRAVPTVCVIWVWGYLLAFPVGLFSKTVSFDDLCGEFCEETWPDTDQNGFSSIRRLYGITVLLLQFGIPTVISSLCYWMISRVMSCQLEKRRGQKLLPDREGQLEKRKSRANRMMISMVGGLVLAWMPLNAMNLLRDFFQFGGEGWFSTVFALCHVVAMTSAVWNPLIYSWFNPQFRAAIKGIWDEQKRRQKFETTEILMHKSETRVQKQTVNSNSPKTTANLL</sequence>
<evidence type="ECO:0000256" key="1">
    <source>
        <dbReference type="ARBA" id="ARBA00004141"/>
    </source>
</evidence>
<dbReference type="GO" id="GO:0008188">
    <property type="term" value="F:neuropeptide receptor activity"/>
    <property type="evidence" value="ECO:0007669"/>
    <property type="project" value="TreeGrafter"/>
</dbReference>
<name>A0AA36GE97_9BILA</name>
<dbReference type="InterPro" id="IPR017452">
    <property type="entry name" value="GPCR_Rhodpsn_7TM"/>
</dbReference>
<dbReference type="PROSITE" id="PS00237">
    <property type="entry name" value="G_PROTEIN_RECEP_F1_1"/>
    <property type="match status" value="1"/>
</dbReference>
<dbReference type="GO" id="GO:0005886">
    <property type="term" value="C:plasma membrane"/>
    <property type="evidence" value="ECO:0007669"/>
    <property type="project" value="TreeGrafter"/>
</dbReference>
<accession>A0AA36GE97</accession>
<organism evidence="12 13">
    <name type="scientific">Mesorhabditis spiculigera</name>
    <dbReference type="NCBI Taxonomy" id="96644"/>
    <lineage>
        <taxon>Eukaryota</taxon>
        <taxon>Metazoa</taxon>
        <taxon>Ecdysozoa</taxon>
        <taxon>Nematoda</taxon>
        <taxon>Chromadorea</taxon>
        <taxon>Rhabditida</taxon>
        <taxon>Rhabditina</taxon>
        <taxon>Rhabditomorpha</taxon>
        <taxon>Rhabditoidea</taxon>
        <taxon>Rhabditidae</taxon>
        <taxon>Mesorhabditinae</taxon>
        <taxon>Mesorhabditis</taxon>
    </lineage>
</organism>
<dbReference type="Gene3D" id="1.20.1070.10">
    <property type="entry name" value="Rhodopsin 7-helix transmembrane proteins"/>
    <property type="match status" value="1"/>
</dbReference>
<feature type="domain" description="G-protein coupled receptors family 1 profile" evidence="11">
    <location>
        <begin position="87"/>
        <end position="297"/>
    </location>
</feature>
<gene>
    <name evidence="12" type="ORF">MSPICULIGERA_LOCUS25736</name>
</gene>
<dbReference type="GO" id="GO:0042923">
    <property type="term" value="F:neuropeptide binding"/>
    <property type="evidence" value="ECO:0007669"/>
    <property type="project" value="TreeGrafter"/>
</dbReference>
<evidence type="ECO:0000256" key="2">
    <source>
        <dbReference type="ARBA" id="ARBA00022692"/>
    </source>
</evidence>
<feature type="transmembrane region" description="Helical" evidence="10">
    <location>
        <begin position="242"/>
        <end position="262"/>
    </location>
</feature>
<dbReference type="GO" id="GO:0043005">
    <property type="term" value="C:neuron projection"/>
    <property type="evidence" value="ECO:0007669"/>
    <property type="project" value="TreeGrafter"/>
</dbReference>
<protein>
    <recommendedName>
        <fullName evidence="11">G-protein coupled receptors family 1 profile domain-containing protein</fullName>
    </recommendedName>
</protein>
<dbReference type="EMBL" id="CATQJA010002710">
    <property type="protein sequence ID" value="CAJ0587782.1"/>
    <property type="molecule type" value="Genomic_DNA"/>
</dbReference>
<evidence type="ECO:0000256" key="8">
    <source>
        <dbReference type="RuleBase" id="RU000688"/>
    </source>
</evidence>
<feature type="compositionally biased region" description="Polar residues" evidence="9">
    <location>
        <begin position="336"/>
        <end position="352"/>
    </location>
</feature>
<evidence type="ECO:0000256" key="9">
    <source>
        <dbReference type="SAM" id="MobiDB-lite"/>
    </source>
</evidence>
<evidence type="ECO:0000256" key="6">
    <source>
        <dbReference type="ARBA" id="ARBA00023170"/>
    </source>
</evidence>
<evidence type="ECO:0000313" key="13">
    <source>
        <dbReference type="Proteomes" id="UP001177023"/>
    </source>
</evidence>
<dbReference type="AlphaFoldDB" id="A0AA36GE97"/>
<dbReference type="PANTHER" id="PTHR24235:SF18">
    <property type="entry name" value="G-PROTEIN COUPLED RECEPTORS FAMILY 1 PROFILE DOMAIN-CONTAINING PROTEIN"/>
    <property type="match status" value="1"/>
</dbReference>
<comment type="subcellular location">
    <subcellularLocation>
        <location evidence="1">Membrane</location>
        <topology evidence="1">Multi-pass membrane protein</topology>
    </subcellularLocation>
</comment>
<keyword evidence="3 10" id="KW-1133">Transmembrane helix</keyword>
<reference evidence="12" key="1">
    <citation type="submission" date="2023-06" db="EMBL/GenBank/DDBJ databases">
        <authorList>
            <person name="Delattre M."/>
        </authorList>
    </citation>
    <scope>NUCLEOTIDE SEQUENCE</scope>
    <source>
        <strain evidence="12">AF72</strain>
    </source>
</reference>
<dbReference type="PANTHER" id="PTHR24235">
    <property type="entry name" value="NEUROPEPTIDE Y RECEPTOR"/>
    <property type="match status" value="1"/>
</dbReference>
<keyword evidence="2 8" id="KW-0812">Transmembrane</keyword>
<comment type="similarity">
    <text evidence="8">Belongs to the G-protein coupled receptor 1 family.</text>
</comment>
<evidence type="ECO:0000256" key="4">
    <source>
        <dbReference type="ARBA" id="ARBA00023040"/>
    </source>
</evidence>
<feature type="transmembrane region" description="Helical" evidence="10">
    <location>
        <begin position="274"/>
        <end position="300"/>
    </location>
</feature>
<evidence type="ECO:0000256" key="3">
    <source>
        <dbReference type="ARBA" id="ARBA00022989"/>
    </source>
</evidence>
<keyword evidence="13" id="KW-1185">Reference proteome</keyword>
<evidence type="ECO:0000259" key="11">
    <source>
        <dbReference type="PROSITE" id="PS50262"/>
    </source>
</evidence>
<feature type="non-terminal residue" evidence="12">
    <location>
        <position position="1"/>
    </location>
</feature>
<feature type="region of interest" description="Disordered" evidence="9">
    <location>
        <begin position="332"/>
        <end position="352"/>
    </location>
</feature>
<evidence type="ECO:0000256" key="7">
    <source>
        <dbReference type="ARBA" id="ARBA00023224"/>
    </source>
</evidence>
<dbReference type="PROSITE" id="PS50262">
    <property type="entry name" value="G_PROTEIN_RECEP_F1_2"/>
    <property type="match status" value="1"/>
</dbReference>
<dbReference type="Pfam" id="PF00001">
    <property type="entry name" value="7tm_1"/>
    <property type="match status" value="1"/>
</dbReference>
<evidence type="ECO:0000313" key="12">
    <source>
        <dbReference type="EMBL" id="CAJ0587782.1"/>
    </source>
</evidence>
<dbReference type="Proteomes" id="UP001177023">
    <property type="component" value="Unassembled WGS sequence"/>
</dbReference>
<keyword evidence="4 8" id="KW-0297">G-protein coupled receptor</keyword>
<keyword evidence="5 10" id="KW-0472">Membrane</keyword>
<feature type="transmembrane region" description="Helical" evidence="10">
    <location>
        <begin position="131"/>
        <end position="151"/>
    </location>
</feature>
<dbReference type="PRINTS" id="PR00237">
    <property type="entry name" value="GPCRRHODOPSN"/>
</dbReference>
<evidence type="ECO:0000256" key="10">
    <source>
        <dbReference type="SAM" id="Phobius"/>
    </source>
</evidence>
<dbReference type="SUPFAM" id="SSF81321">
    <property type="entry name" value="Family A G protein-coupled receptor-like"/>
    <property type="match status" value="1"/>
</dbReference>
<proteinExistence type="inferred from homology"/>
<keyword evidence="7 8" id="KW-0807">Transducer</keyword>
<keyword evidence="6 8" id="KW-0675">Receptor</keyword>
<evidence type="ECO:0000256" key="5">
    <source>
        <dbReference type="ARBA" id="ARBA00023136"/>
    </source>
</evidence>
<comment type="caution">
    <text evidence="12">The sequence shown here is derived from an EMBL/GenBank/DDBJ whole genome shotgun (WGS) entry which is preliminary data.</text>
</comment>
<feature type="transmembrane region" description="Helical" evidence="10">
    <location>
        <begin position="184"/>
        <end position="208"/>
    </location>
</feature>